<dbReference type="EC" id="6.1.1.16" evidence="10"/>
<dbReference type="PANTHER" id="PTHR10890">
    <property type="entry name" value="CYSTEINYL-TRNA SYNTHETASE"/>
    <property type="match status" value="1"/>
</dbReference>
<keyword evidence="9 10" id="KW-0030">Aminoacyl-tRNA synthetase</keyword>
<evidence type="ECO:0000256" key="2">
    <source>
        <dbReference type="ARBA" id="ARBA00011245"/>
    </source>
</evidence>
<comment type="subcellular location">
    <subcellularLocation>
        <location evidence="10">Cytoplasm</location>
    </subcellularLocation>
</comment>
<dbReference type="NCBIfam" id="TIGR00435">
    <property type="entry name" value="cysS"/>
    <property type="match status" value="1"/>
</dbReference>
<feature type="binding site" evidence="10">
    <location>
        <position position="275"/>
    </location>
    <ligand>
        <name>ATP</name>
        <dbReference type="ChEBI" id="CHEBI:30616"/>
    </ligand>
</feature>
<evidence type="ECO:0000256" key="9">
    <source>
        <dbReference type="ARBA" id="ARBA00023146"/>
    </source>
</evidence>
<dbReference type="InterPro" id="IPR032678">
    <property type="entry name" value="tRNA-synt_1_cat_dom"/>
</dbReference>
<dbReference type="RefSeq" id="WP_386818985.1">
    <property type="nucleotide sequence ID" value="NZ_JBHUIT010000003.1"/>
</dbReference>
<accession>A0ABW5D4W3</accession>
<dbReference type="InterPro" id="IPR009080">
    <property type="entry name" value="tRNAsynth_Ia_anticodon-bd"/>
</dbReference>
<comment type="caution">
    <text evidence="12">The sequence shown here is derived from an EMBL/GenBank/DDBJ whole genome shotgun (WGS) entry which is preliminary data.</text>
</comment>
<feature type="binding site" evidence="10">
    <location>
        <position position="215"/>
    </location>
    <ligand>
        <name>Zn(2+)</name>
        <dbReference type="ChEBI" id="CHEBI:29105"/>
    </ligand>
</feature>
<dbReference type="Gene3D" id="1.20.120.1910">
    <property type="entry name" value="Cysteine-tRNA ligase, C-terminal anti-codon recognition domain"/>
    <property type="match status" value="1"/>
</dbReference>
<dbReference type="InterPro" id="IPR014729">
    <property type="entry name" value="Rossmann-like_a/b/a_fold"/>
</dbReference>
<dbReference type="Pfam" id="PF01406">
    <property type="entry name" value="tRNA-synt_1e"/>
    <property type="match status" value="1"/>
</dbReference>
<feature type="short sequence motif" description="'HIGH' region" evidence="10">
    <location>
        <begin position="29"/>
        <end position="39"/>
    </location>
</feature>
<keyword evidence="7 10" id="KW-0067">ATP-binding</keyword>
<reference evidence="13" key="1">
    <citation type="journal article" date="2019" name="Int. J. Syst. Evol. Microbiol.">
        <title>The Global Catalogue of Microorganisms (GCM) 10K type strain sequencing project: providing services to taxonomists for standard genome sequencing and annotation.</title>
        <authorList>
            <consortium name="The Broad Institute Genomics Platform"/>
            <consortium name="The Broad Institute Genome Sequencing Center for Infectious Disease"/>
            <person name="Wu L."/>
            <person name="Ma J."/>
        </authorList>
    </citation>
    <scope>NUCLEOTIDE SEQUENCE [LARGE SCALE GENOMIC DNA]</scope>
    <source>
        <strain evidence="13">CGMCC 4.7106</strain>
    </source>
</reference>
<feature type="binding site" evidence="10">
    <location>
        <position position="240"/>
    </location>
    <ligand>
        <name>Zn(2+)</name>
        <dbReference type="ChEBI" id="CHEBI:29105"/>
    </ligand>
</feature>
<keyword evidence="13" id="KW-1185">Reference proteome</keyword>
<dbReference type="HAMAP" id="MF_00041">
    <property type="entry name" value="Cys_tRNA_synth"/>
    <property type="match status" value="1"/>
</dbReference>
<keyword evidence="4 10" id="KW-0479">Metal-binding</keyword>
<evidence type="ECO:0000313" key="12">
    <source>
        <dbReference type="EMBL" id="MFD2256073.1"/>
    </source>
</evidence>
<evidence type="ECO:0000256" key="7">
    <source>
        <dbReference type="ARBA" id="ARBA00022840"/>
    </source>
</evidence>
<keyword evidence="3 10" id="KW-0436">Ligase</keyword>
<keyword evidence="5 10" id="KW-0547">Nucleotide-binding</keyword>
<sequence length="463" mass="51289">MKLQDTLSRSEKAITPIDGKTYRFYCCGPTVYGPAHIGNFRTFVLQDVFRRTLETGGTRTLHVRNLTDVDDKTIRDSQAAGKTLKEFTRIWTERFHADCKALACLPPHIEPSAIEHIPQQIAMIEKLVEKGHAYASDDGSVYFKISSFPDYGKLSRLDERELDLGKTQNSRANADEYEKDSISDFVLWKARRTEDGANYWESPWGQGRPGWHLECSAMIAEYLGDSFDMHSGGVDLVFPHHENEIAQSQCACGGHFAAHWFHITHLLVDGGKMSKSLGNMYTLADLEAKGFTAMEVRYVLIGAHYRKQLNFTLDSLSGAKEALGKLAKSAAKIAENMGSETLLPSADFGPFQTAWDSLNNDLNTPGALGGIFTGLREATKLTGKDAAAALAGLNRILKALGITLPEISQETTEVPADIKTLAENRWAARSNKDWATSDKLRDELTSKGWAMKDGKDSYELAKI</sequence>
<dbReference type="PANTHER" id="PTHR10890:SF3">
    <property type="entry name" value="CYSTEINE--TRNA LIGASE, CYTOPLASMIC"/>
    <property type="match status" value="1"/>
</dbReference>
<dbReference type="EMBL" id="JBHUIT010000003">
    <property type="protein sequence ID" value="MFD2256073.1"/>
    <property type="molecule type" value="Genomic_DNA"/>
</dbReference>
<comment type="cofactor">
    <cofactor evidence="10">
        <name>Zn(2+)</name>
        <dbReference type="ChEBI" id="CHEBI:29105"/>
    </cofactor>
    <text evidence="10">Binds 1 zinc ion per subunit.</text>
</comment>
<keyword evidence="6 10" id="KW-0862">Zinc</keyword>
<gene>
    <name evidence="10 12" type="primary">cysS</name>
    <name evidence="12" type="ORF">ACFSSA_05235</name>
</gene>
<comment type="subunit">
    <text evidence="2 10">Monomer.</text>
</comment>
<name>A0ABW5D4W3_9BACT</name>
<evidence type="ECO:0000256" key="3">
    <source>
        <dbReference type="ARBA" id="ARBA00022598"/>
    </source>
</evidence>
<feature type="binding site" evidence="10">
    <location>
        <position position="27"/>
    </location>
    <ligand>
        <name>Zn(2+)</name>
        <dbReference type="ChEBI" id="CHEBI:29105"/>
    </ligand>
</feature>
<evidence type="ECO:0000256" key="8">
    <source>
        <dbReference type="ARBA" id="ARBA00022917"/>
    </source>
</evidence>
<proteinExistence type="inferred from homology"/>
<dbReference type="SUPFAM" id="SSF47323">
    <property type="entry name" value="Anticodon-binding domain of a subclass of class I aminoacyl-tRNA synthetases"/>
    <property type="match status" value="1"/>
</dbReference>
<keyword evidence="8 10" id="KW-0648">Protein biosynthesis</keyword>
<feature type="binding site" evidence="10">
    <location>
        <position position="244"/>
    </location>
    <ligand>
        <name>Zn(2+)</name>
        <dbReference type="ChEBI" id="CHEBI:29105"/>
    </ligand>
</feature>
<evidence type="ECO:0000259" key="11">
    <source>
        <dbReference type="Pfam" id="PF01406"/>
    </source>
</evidence>
<comment type="catalytic activity">
    <reaction evidence="10">
        <text>tRNA(Cys) + L-cysteine + ATP = L-cysteinyl-tRNA(Cys) + AMP + diphosphate</text>
        <dbReference type="Rhea" id="RHEA:17773"/>
        <dbReference type="Rhea" id="RHEA-COMP:9661"/>
        <dbReference type="Rhea" id="RHEA-COMP:9679"/>
        <dbReference type="ChEBI" id="CHEBI:30616"/>
        <dbReference type="ChEBI" id="CHEBI:33019"/>
        <dbReference type="ChEBI" id="CHEBI:35235"/>
        <dbReference type="ChEBI" id="CHEBI:78442"/>
        <dbReference type="ChEBI" id="CHEBI:78517"/>
        <dbReference type="ChEBI" id="CHEBI:456215"/>
        <dbReference type="EC" id="6.1.1.16"/>
    </reaction>
</comment>
<dbReference type="CDD" id="cd00672">
    <property type="entry name" value="CysRS_core"/>
    <property type="match status" value="1"/>
</dbReference>
<protein>
    <recommendedName>
        <fullName evidence="10">Cysteine--tRNA ligase</fullName>
        <ecNumber evidence="10">6.1.1.16</ecNumber>
    </recommendedName>
    <alternativeName>
        <fullName evidence="10">Cysteinyl-tRNA synthetase</fullName>
        <shortName evidence="10">CysRS</shortName>
    </alternativeName>
</protein>
<evidence type="ECO:0000256" key="5">
    <source>
        <dbReference type="ARBA" id="ARBA00022741"/>
    </source>
</evidence>
<evidence type="ECO:0000313" key="13">
    <source>
        <dbReference type="Proteomes" id="UP001597375"/>
    </source>
</evidence>
<dbReference type="Proteomes" id="UP001597375">
    <property type="component" value="Unassembled WGS sequence"/>
</dbReference>
<keyword evidence="10" id="KW-0963">Cytoplasm</keyword>
<organism evidence="12 13">
    <name type="scientific">Luteolibacter algae</name>
    <dbReference type="NCBI Taxonomy" id="454151"/>
    <lineage>
        <taxon>Bacteria</taxon>
        <taxon>Pseudomonadati</taxon>
        <taxon>Verrucomicrobiota</taxon>
        <taxon>Verrucomicrobiia</taxon>
        <taxon>Verrucomicrobiales</taxon>
        <taxon>Verrucomicrobiaceae</taxon>
        <taxon>Luteolibacter</taxon>
    </lineage>
</organism>
<dbReference type="Gene3D" id="3.40.50.620">
    <property type="entry name" value="HUPs"/>
    <property type="match status" value="1"/>
</dbReference>
<feature type="short sequence motif" description="'KMSKS' region" evidence="10">
    <location>
        <begin position="272"/>
        <end position="276"/>
    </location>
</feature>
<evidence type="ECO:0000256" key="4">
    <source>
        <dbReference type="ARBA" id="ARBA00022723"/>
    </source>
</evidence>
<dbReference type="InterPro" id="IPR015803">
    <property type="entry name" value="Cys-tRNA-ligase"/>
</dbReference>
<dbReference type="InterPro" id="IPR024909">
    <property type="entry name" value="Cys-tRNA/MSH_ligase"/>
</dbReference>
<dbReference type="PRINTS" id="PR00983">
    <property type="entry name" value="TRNASYNTHCYS"/>
</dbReference>
<dbReference type="SUPFAM" id="SSF52374">
    <property type="entry name" value="Nucleotidylyl transferase"/>
    <property type="match status" value="1"/>
</dbReference>
<evidence type="ECO:0000256" key="1">
    <source>
        <dbReference type="ARBA" id="ARBA00005594"/>
    </source>
</evidence>
<evidence type="ECO:0000256" key="10">
    <source>
        <dbReference type="HAMAP-Rule" id="MF_00041"/>
    </source>
</evidence>
<feature type="domain" description="tRNA synthetases class I catalytic" evidence="11">
    <location>
        <begin position="15"/>
        <end position="320"/>
    </location>
</feature>
<evidence type="ECO:0000256" key="6">
    <source>
        <dbReference type="ARBA" id="ARBA00022833"/>
    </source>
</evidence>
<comment type="similarity">
    <text evidence="1 10">Belongs to the class-I aminoacyl-tRNA synthetase family.</text>
</comment>
<dbReference type="GO" id="GO:0004817">
    <property type="term" value="F:cysteine-tRNA ligase activity"/>
    <property type="evidence" value="ECO:0007669"/>
    <property type="project" value="UniProtKB-EC"/>
</dbReference>